<protein>
    <submittedName>
        <fullName evidence="3">Uncharacterized protein</fullName>
    </submittedName>
</protein>
<reference evidence="3 4" key="1">
    <citation type="journal article" date="2012" name="Nat. Biotechnol.">
        <title>Draft genome sequence of pigeonpea (Cajanus cajan), an orphan legume crop of resource-poor farmers.</title>
        <authorList>
            <person name="Varshney R.K."/>
            <person name="Chen W."/>
            <person name="Li Y."/>
            <person name="Bharti A.K."/>
            <person name="Saxena R.K."/>
            <person name="Schlueter J.A."/>
            <person name="Donoghue M.T."/>
            <person name="Azam S."/>
            <person name="Fan G."/>
            <person name="Whaley A.M."/>
            <person name="Farmer A.D."/>
            <person name="Sheridan J."/>
            <person name="Iwata A."/>
            <person name="Tuteja R."/>
            <person name="Penmetsa R.V."/>
            <person name="Wu W."/>
            <person name="Upadhyaya H.D."/>
            <person name="Yang S.P."/>
            <person name="Shah T."/>
            <person name="Saxena K.B."/>
            <person name="Michael T."/>
            <person name="McCombie W.R."/>
            <person name="Yang B."/>
            <person name="Zhang G."/>
            <person name="Yang H."/>
            <person name="Wang J."/>
            <person name="Spillane C."/>
            <person name="Cook D.R."/>
            <person name="May G.D."/>
            <person name="Xu X."/>
            <person name="Jackson S.A."/>
        </authorList>
    </citation>
    <scope>NUCLEOTIDE SEQUENCE [LARGE SCALE GENOMIC DNA]</scope>
    <source>
        <strain evidence="4">cv. Asha</strain>
    </source>
</reference>
<keyword evidence="2" id="KW-1133">Transmembrane helix</keyword>
<dbReference type="PANTHER" id="PTHR35752">
    <property type="entry name" value="G-PROTEIN COUPLED RECEPTOR"/>
    <property type="match status" value="1"/>
</dbReference>
<feature type="transmembrane region" description="Helical" evidence="2">
    <location>
        <begin position="735"/>
        <end position="759"/>
    </location>
</feature>
<dbReference type="Gramene" id="C.cajan_01165.t">
    <property type="protein sequence ID" value="C.cajan_01165.t"/>
    <property type="gene ID" value="C.cajan_01165"/>
</dbReference>
<keyword evidence="2" id="KW-0812">Transmembrane</keyword>
<dbReference type="Proteomes" id="UP000075243">
    <property type="component" value="Chromosome 11"/>
</dbReference>
<gene>
    <name evidence="3" type="ORF">KK1_001194</name>
</gene>
<keyword evidence="2" id="KW-0472">Membrane</keyword>
<feature type="region of interest" description="Disordered" evidence="1">
    <location>
        <begin position="294"/>
        <end position="314"/>
    </location>
</feature>
<name>A0A151SJN5_CAJCA</name>
<dbReference type="InterPro" id="IPR019193">
    <property type="entry name" value="UBQ-conj_enz_E2-bd_prot"/>
</dbReference>
<evidence type="ECO:0000313" key="3">
    <source>
        <dbReference type="EMBL" id="KYP54993.1"/>
    </source>
</evidence>
<dbReference type="EMBL" id="CM003613">
    <property type="protein sequence ID" value="KYP54993.1"/>
    <property type="molecule type" value="Genomic_DNA"/>
</dbReference>
<keyword evidence="4" id="KW-1185">Reference proteome</keyword>
<dbReference type="AlphaFoldDB" id="A0A151SJN5"/>
<evidence type="ECO:0000313" key="4">
    <source>
        <dbReference type="Proteomes" id="UP000075243"/>
    </source>
</evidence>
<feature type="region of interest" description="Disordered" evidence="1">
    <location>
        <begin position="228"/>
        <end position="247"/>
    </location>
</feature>
<dbReference type="PANTHER" id="PTHR35752:SF1">
    <property type="entry name" value="G-PROTEIN COUPLED RECEPTOR"/>
    <property type="match status" value="1"/>
</dbReference>
<feature type="compositionally biased region" description="Basic and acidic residues" evidence="1">
    <location>
        <begin position="294"/>
        <end position="313"/>
    </location>
</feature>
<sequence length="829" mass="91263">MGSDSEHGWRYTWEAQSHISTLRLMVFPNDKTLNPSLQCHDLTVNLHSSHAFLTLTASSLSLRVPLPVVLLDGDSPLTFRPLSDHIEVKLLLLLPVDHPILSTLDPSPSPPTDPLVSQSDVEKLSSAGEVDFYCRTCAFKLTKVPLRTFVEMPSVNWREVADNWFGACCCSFGGISEKMVMRYVSSYMCAPGMCLLSSTSVTLCKDDLVECDFLEGCGEREWSCVTENPGDDSGENPRDDGVGKGMRNCELNGERDLTCSDDSGVTLAFDESSRFAHPENDKASVNSRCEFVKNEPDHSDFSDSRPDSDDAKDVNQASSCCAHMTSNLGNGDREHHLCGTDGKEGMSTETVEILGNQKSFLNGFLEDIFMARLSNLSKDIDWREFRCPQCTCFLGAYPCFDGHTLVDGGIRLFKCYISTSVPVGGSGDMFSKYTMGKMFANQLMECANDESSFRFVIRDLRTQSPVLQIILLNPDTWSCSGNCSSAEDKDPVTKLKLQPIIKGYVDFGRFDKFNYFVSGTGQSDFIQEFYNGDLMSCEQSYDKMGRTAQVNIICGSCLNGQCKGLPGCICNVTFESNCRVLIELAISCDKPGPQVFQGFTVGFHPRSWELVYNGMTQIGFEKPYNEFSFPTGQTQVVLFMTAVASLSSLVQNPSLKVLPDNGLEVKLSGSAAKGKPPTTLSPSMLVVDWRCEVARDTPYEVNITIPVEGYEPIHFVLTKSCDYKQAIGGGRTRGWAIFGVLSCIFFVSSTLFCCGGFIYKMKVERQRGIDALPGMTILSACLETVSGAGQGYSRPEDINSAVASETSWERPPGPSQGAWRPTERNYGSI</sequence>
<evidence type="ECO:0000256" key="1">
    <source>
        <dbReference type="SAM" id="MobiDB-lite"/>
    </source>
</evidence>
<organism evidence="3 4">
    <name type="scientific">Cajanus cajan</name>
    <name type="common">Pigeon pea</name>
    <name type="synonym">Cajanus indicus</name>
    <dbReference type="NCBI Taxonomy" id="3821"/>
    <lineage>
        <taxon>Eukaryota</taxon>
        <taxon>Viridiplantae</taxon>
        <taxon>Streptophyta</taxon>
        <taxon>Embryophyta</taxon>
        <taxon>Tracheophyta</taxon>
        <taxon>Spermatophyta</taxon>
        <taxon>Magnoliopsida</taxon>
        <taxon>eudicotyledons</taxon>
        <taxon>Gunneridae</taxon>
        <taxon>Pentapetalae</taxon>
        <taxon>rosids</taxon>
        <taxon>fabids</taxon>
        <taxon>Fabales</taxon>
        <taxon>Fabaceae</taxon>
        <taxon>Papilionoideae</taxon>
        <taxon>50 kb inversion clade</taxon>
        <taxon>NPAAA clade</taxon>
        <taxon>indigoferoid/millettioid clade</taxon>
        <taxon>Phaseoleae</taxon>
        <taxon>Cajanus</taxon>
    </lineage>
</organism>
<proteinExistence type="predicted"/>
<evidence type="ECO:0000256" key="2">
    <source>
        <dbReference type="SAM" id="Phobius"/>
    </source>
</evidence>
<dbReference type="STRING" id="3821.A0A151SJN5"/>
<accession>A0A151SJN5</accession>
<dbReference type="Pfam" id="PF09814">
    <property type="entry name" value="HECT_2"/>
    <property type="match status" value="2"/>
</dbReference>
<feature type="region of interest" description="Disordered" evidence="1">
    <location>
        <begin position="801"/>
        <end position="829"/>
    </location>
</feature>